<evidence type="ECO:0000313" key="4">
    <source>
        <dbReference type="WBParaSite" id="TCNE_0001924901-mRNA-1"/>
    </source>
</evidence>
<dbReference type="InterPro" id="IPR049588">
    <property type="entry name" value="DHX8_GH2-like"/>
</dbReference>
<dbReference type="EMBL" id="UYWY01026616">
    <property type="protein sequence ID" value="VDM50566.1"/>
    <property type="molecule type" value="Genomic_DNA"/>
</dbReference>
<evidence type="ECO:0000256" key="1">
    <source>
        <dbReference type="SAM" id="MobiDB-lite"/>
    </source>
</evidence>
<name>A0A183VES5_TOXCA</name>
<feature type="region of interest" description="Disordered" evidence="1">
    <location>
        <begin position="1"/>
        <end position="31"/>
    </location>
</feature>
<proteinExistence type="predicted"/>
<keyword evidence="3" id="KW-1185">Reference proteome</keyword>
<reference evidence="4" key="1">
    <citation type="submission" date="2016-06" db="UniProtKB">
        <authorList>
            <consortium name="WormBaseParasite"/>
        </authorList>
    </citation>
    <scope>IDENTIFICATION</scope>
</reference>
<evidence type="ECO:0000313" key="3">
    <source>
        <dbReference type="Proteomes" id="UP000050794"/>
    </source>
</evidence>
<dbReference type="AlphaFoldDB" id="A0A183VES5"/>
<accession>A0A183VES5</accession>
<feature type="compositionally biased region" description="Basic and acidic residues" evidence="1">
    <location>
        <begin position="9"/>
        <end position="20"/>
    </location>
</feature>
<dbReference type="Proteomes" id="UP000050794">
    <property type="component" value="Unassembled WGS sequence"/>
</dbReference>
<evidence type="ECO:0000313" key="2">
    <source>
        <dbReference type="EMBL" id="VDM50566.1"/>
    </source>
</evidence>
<gene>
    <name evidence="2" type="ORF">TCNE_LOCUS19245</name>
</gene>
<dbReference type="WBParaSite" id="TCNE_0001924901-mRNA-1">
    <property type="protein sequence ID" value="TCNE_0001924901-mRNA-1"/>
    <property type="gene ID" value="TCNE_0001924901"/>
</dbReference>
<protein>
    <submittedName>
        <fullName evidence="4">Protein kinase domain-containing protein</fullName>
    </submittedName>
</protein>
<reference evidence="2 3" key="2">
    <citation type="submission" date="2018-11" db="EMBL/GenBank/DDBJ databases">
        <authorList>
            <consortium name="Pathogen Informatics"/>
        </authorList>
    </citation>
    <scope>NUCLEOTIDE SEQUENCE [LARGE SCALE GENOMIC DNA]</scope>
</reference>
<dbReference type="CDD" id="cd21691">
    <property type="entry name" value="GH2-like_DHX8"/>
    <property type="match status" value="1"/>
</dbReference>
<sequence>MTHNKPSSVKKDSSTNDRKSLIGSPTRNRNIADSPSEAFMLHAASKTFIGQSLLRGTIGACNVTLLRIAEPQRVALSRKKKHRVATEMDELERLSLVSKVCVELENHFNMGDKDVAEFIIHLATEHPTFDKFKKAIHREGLGDQVLLFIREGLDDQVLLFIREGLGDQFDDSLLANLLRLIQHMQPKKKDIDKHIRTIADDKELLKAQLPALAMANTNTDLLMEQLEGLIPKWKKDQVGRLICVKRMR</sequence>
<organism evidence="3 4">
    <name type="scientific">Toxocara canis</name>
    <name type="common">Canine roundworm</name>
    <dbReference type="NCBI Taxonomy" id="6265"/>
    <lineage>
        <taxon>Eukaryota</taxon>
        <taxon>Metazoa</taxon>
        <taxon>Ecdysozoa</taxon>
        <taxon>Nematoda</taxon>
        <taxon>Chromadorea</taxon>
        <taxon>Rhabditida</taxon>
        <taxon>Spirurina</taxon>
        <taxon>Ascaridomorpha</taxon>
        <taxon>Ascaridoidea</taxon>
        <taxon>Toxocaridae</taxon>
        <taxon>Toxocara</taxon>
    </lineage>
</organism>